<dbReference type="GO" id="GO:0051123">
    <property type="term" value="P:RNA polymerase II preinitiation complex assembly"/>
    <property type="evidence" value="ECO:0007669"/>
    <property type="project" value="TreeGrafter"/>
</dbReference>
<feature type="compositionally biased region" description="Pro residues" evidence="6">
    <location>
        <begin position="1"/>
        <end position="16"/>
    </location>
</feature>
<comment type="subcellular location">
    <subcellularLocation>
        <location evidence="1">Nucleus</location>
    </subcellularLocation>
</comment>
<reference evidence="7 8" key="1">
    <citation type="submission" date="2013-03" db="EMBL/GenBank/DDBJ databases">
        <title>The Genome Sequence of Exophiala aquamarina CBS 119918.</title>
        <authorList>
            <consortium name="The Broad Institute Genomics Platform"/>
            <person name="Cuomo C."/>
            <person name="de Hoog S."/>
            <person name="Gorbushina A."/>
            <person name="Walker B."/>
            <person name="Young S.K."/>
            <person name="Zeng Q."/>
            <person name="Gargeya S."/>
            <person name="Fitzgerald M."/>
            <person name="Haas B."/>
            <person name="Abouelleil A."/>
            <person name="Allen A.W."/>
            <person name="Alvarado L."/>
            <person name="Arachchi H.M."/>
            <person name="Berlin A.M."/>
            <person name="Chapman S.B."/>
            <person name="Gainer-Dewar J."/>
            <person name="Goldberg J."/>
            <person name="Griggs A."/>
            <person name="Gujja S."/>
            <person name="Hansen M."/>
            <person name="Howarth C."/>
            <person name="Imamovic A."/>
            <person name="Ireland A."/>
            <person name="Larimer J."/>
            <person name="McCowan C."/>
            <person name="Murphy C."/>
            <person name="Pearson M."/>
            <person name="Poon T.W."/>
            <person name="Priest M."/>
            <person name="Roberts A."/>
            <person name="Saif S."/>
            <person name="Shea T."/>
            <person name="Sisk P."/>
            <person name="Sykes S."/>
            <person name="Wortman J."/>
            <person name="Nusbaum C."/>
            <person name="Birren B."/>
        </authorList>
    </citation>
    <scope>NUCLEOTIDE SEQUENCE [LARGE SCALE GENOMIC DNA]</scope>
    <source>
        <strain evidence="7 8">CBS 119918</strain>
    </source>
</reference>
<evidence type="ECO:0008006" key="9">
    <source>
        <dbReference type="Google" id="ProtNLM"/>
    </source>
</evidence>
<dbReference type="GO" id="GO:0005669">
    <property type="term" value="C:transcription factor TFIID complex"/>
    <property type="evidence" value="ECO:0007669"/>
    <property type="project" value="TreeGrafter"/>
</dbReference>
<evidence type="ECO:0000256" key="4">
    <source>
        <dbReference type="ARBA" id="ARBA00023163"/>
    </source>
</evidence>
<proteinExistence type="inferred from homology"/>
<dbReference type="GO" id="GO:0000124">
    <property type="term" value="C:SAGA complex"/>
    <property type="evidence" value="ECO:0007669"/>
    <property type="project" value="TreeGrafter"/>
</dbReference>
<feature type="region of interest" description="Disordered" evidence="6">
    <location>
        <begin position="204"/>
        <end position="271"/>
    </location>
</feature>
<dbReference type="PANTHER" id="PTHR48068">
    <property type="entry name" value="TAF9 RNA POLYMERASE II, TATA BOX-BINDING PROTEIN (TBP)-ASSOCIATED FACTOR"/>
    <property type="match status" value="1"/>
</dbReference>
<dbReference type="STRING" id="1182545.A0A072P4J0"/>
<dbReference type="GO" id="GO:0016251">
    <property type="term" value="F:RNA polymerase II general transcription initiation factor activity"/>
    <property type="evidence" value="ECO:0007669"/>
    <property type="project" value="TreeGrafter"/>
</dbReference>
<evidence type="ECO:0000256" key="2">
    <source>
        <dbReference type="ARBA" id="ARBA00007646"/>
    </source>
</evidence>
<dbReference type="GeneID" id="25284881"/>
<dbReference type="GO" id="GO:0046982">
    <property type="term" value="F:protein heterodimerization activity"/>
    <property type="evidence" value="ECO:0007669"/>
    <property type="project" value="InterPro"/>
</dbReference>
<keyword evidence="3" id="KW-0805">Transcription regulation</keyword>
<dbReference type="InterPro" id="IPR003162">
    <property type="entry name" value="TFIID-31"/>
</dbReference>
<gene>
    <name evidence="7" type="ORF">A1O9_09973</name>
</gene>
<dbReference type="PANTHER" id="PTHR48068:SF4">
    <property type="entry name" value="TATA-BOX BINDING PROTEIN ASSOCIATED FACTOR 9"/>
    <property type="match status" value="1"/>
</dbReference>
<feature type="region of interest" description="Disordered" evidence="6">
    <location>
        <begin position="169"/>
        <end position="189"/>
    </location>
</feature>
<feature type="compositionally biased region" description="Low complexity" evidence="6">
    <location>
        <begin position="17"/>
        <end position="36"/>
    </location>
</feature>
<dbReference type="HOGENOM" id="CLU_068315_0_1_1"/>
<dbReference type="OrthoDB" id="341924at2759"/>
<feature type="region of interest" description="Disordered" evidence="6">
    <location>
        <begin position="1"/>
        <end position="38"/>
    </location>
</feature>
<keyword evidence="5" id="KW-0539">Nucleus</keyword>
<evidence type="ECO:0000313" key="7">
    <source>
        <dbReference type="EMBL" id="KEF54178.1"/>
    </source>
</evidence>
<dbReference type="AlphaFoldDB" id="A0A072P4J0"/>
<dbReference type="Pfam" id="PF02291">
    <property type="entry name" value="TFIID-31kDa"/>
    <property type="match status" value="1"/>
</dbReference>
<dbReference type="InterPro" id="IPR009072">
    <property type="entry name" value="Histone-fold"/>
</dbReference>
<evidence type="ECO:0000256" key="5">
    <source>
        <dbReference type="ARBA" id="ARBA00023242"/>
    </source>
</evidence>
<dbReference type="InterPro" id="IPR051431">
    <property type="entry name" value="TFIID_subunit_9"/>
</dbReference>
<dbReference type="SUPFAM" id="SSF47113">
    <property type="entry name" value="Histone-fold"/>
    <property type="match status" value="1"/>
</dbReference>
<dbReference type="Proteomes" id="UP000027920">
    <property type="component" value="Unassembled WGS sequence"/>
</dbReference>
<dbReference type="VEuPathDB" id="FungiDB:A1O9_09973"/>
<protein>
    <recommendedName>
        <fullName evidence="9">Transcription initiation factor TFIID subunit 9B</fullName>
    </recommendedName>
</protein>
<name>A0A072P4J0_9EURO</name>
<dbReference type="EMBL" id="AMGV01000011">
    <property type="protein sequence ID" value="KEF54178.1"/>
    <property type="molecule type" value="Genomic_DNA"/>
</dbReference>
<accession>A0A072P4J0</accession>
<dbReference type="CDD" id="cd07979">
    <property type="entry name" value="HFD_TAF9"/>
    <property type="match status" value="1"/>
</dbReference>
<dbReference type="RefSeq" id="XP_013256768.1">
    <property type="nucleotide sequence ID" value="XM_013401314.1"/>
</dbReference>
<dbReference type="Gene3D" id="1.10.20.10">
    <property type="entry name" value="Histone, subunit A"/>
    <property type="match status" value="1"/>
</dbReference>
<keyword evidence="8" id="KW-1185">Reference proteome</keyword>
<comment type="caution">
    <text evidence="7">The sequence shown here is derived from an EMBL/GenBank/DDBJ whole genome shotgun (WGS) entry which is preliminary data.</text>
</comment>
<evidence type="ECO:0000256" key="1">
    <source>
        <dbReference type="ARBA" id="ARBA00004123"/>
    </source>
</evidence>
<evidence type="ECO:0000313" key="8">
    <source>
        <dbReference type="Proteomes" id="UP000027920"/>
    </source>
</evidence>
<dbReference type="GO" id="GO:0003713">
    <property type="term" value="F:transcription coactivator activity"/>
    <property type="evidence" value="ECO:0007669"/>
    <property type="project" value="TreeGrafter"/>
</dbReference>
<evidence type="ECO:0000256" key="6">
    <source>
        <dbReference type="SAM" id="MobiDB-lite"/>
    </source>
</evidence>
<keyword evidence="4" id="KW-0804">Transcription</keyword>
<evidence type="ECO:0000256" key="3">
    <source>
        <dbReference type="ARBA" id="ARBA00023015"/>
    </source>
</evidence>
<feature type="compositionally biased region" description="Acidic residues" evidence="6">
    <location>
        <begin position="207"/>
        <end position="233"/>
    </location>
</feature>
<sequence length="271" mass="29409">MSSPANPPGPLTPPAEPSTQQQTQSTLPSQTTAQPQVEALLSQPLTSLSDNGSSRRPRDHRLIHLLLVSHGIVAYQQRVPLQLMDFAYRYTSTVLTDALYIQSEAYDQADGGTQTKGRGAKQNQKQLEEGDISIAALRMAIGSKVGHQFQGSLPKEFLKTLADERNRISLTSQAKDGDKGGPMVGGLKLPHEKYCLSGVGWGLKDEWDSEGEESPDDDEEQPEDRPEPEDLMMEDGGGGDGDEEGMGNIEDVFGPDDGKGDKDGDEEMEDL</sequence>
<comment type="similarity">
    <text evidence="2">Belongs to the TAF9 family.</text>
</comment>
<organism evidence="7 8">
    <name type="scientific">Exophiala aquamarina CBS 119918</name>
    <dbReference type="NCBI Taxonomy" id="1182545"/>
    <lineage>
        <taxon>Eukaryota</taxon>
        <taxon>Fungi</taxon>
        <taxon>Dikarya</taxon>
        <taxon>Ascomycota</taxon>
        <taxon>Pezizomycotina</taxon>
        <taxon>Eurotiomycetes</taxon>
        <taxon>Chaetothyriomycetidae</taxon>
        <taxon>Chaetothyriales</taxon>
        <taxon>Herpotrichiellaceae</taxon>
        <taxon>Exophiala</taxon>
    </lineage>
</organism>